<dbReference type="Pfam" id="PF02037">
    <property type="entry name" value="SAP"/>
    <property type="match status" value="1"/>
</dbReference>
<comment type="catalytic activity">
    <reaction evidence="2">
        <text>L-glutamyl-[protein] + NAD(+) = 5-O-(ADP-D-ribosyl)-L-glutamyl-[protein] + nicotinamide</text>
        <dbReference type="Rhea" id="RHEA:58224"/>
        <dbReference type="Rhea" id="RHEA-COMP:10208"/>
        <dbReference type="Rhea" id="RHEA-COMP:15089"/>
        <dbReference type="ChEBI" id="CHEBI:17154"/>
        <dbReference type="ChEBI" id="CHEBI:29973"/>
        <dbReference type="ChEBI" id="CHEBI:57540"/>
        <dbReference type="ChEBI" id="CHEBI:142540"/>
    </reaction>
</comment>
<dbReference type="GO" id="GO:0005730">
    <property type="term" value="C:nucleolus"/>
    <property type="evidence" value="ECO:0000318"/>
    <property type="project" value="GO_Central"/>
</dbReference>
<keyword evidence="7" id="KW-0479">Metal-binding</keyword>
<evidence type="ECO:0000256" key="17">
    <source>
        <dbReference type="ARBA" id="ARBA00033987"/>
    </source>
</evidence>
<dbReference type="STRING" id="105231.A0A1Y1I8A0"/>
<dbReference type="PROSITE" id="PS51977">
    <property type="entry name" value="WGR"/>
    <property type="match status" value="1"/>
</dbReference>
<dbReference type="SUPFAM" id="SSF68906">
    <property type="entry name" value="SAP domain"/>
    <property type="match status" value="1"/>
</dbReference>
<reference evidence="24 25" key="1">
    <citation type="journal article" date="2014" name="Nat. Commun.">
        <title>Klebsormidium flaccidum genome reveals primary factors for plant terrestrial adaptation.</title>
        <authorList>
            <person name="Hori K."/>
            <person name="Maruyama F."/>
            <person name="Fujisawa T."/>
            <person name="Togashi T."/>
            <person name="Yamamoto N."/>
            <person name="Seo M."/>
            <person name="Sato S."/>
            <person name="Yamada T."/>
            <person name="Mori H."/>
            <person name="Tajima N."/>
            <person name="Moriyama T."/>
            <person name="Ikeuchi M."/>
            <person name="Watanabe M."/>
            <person name="Wada H."/>
            <person name="Kobayashi K."/>
            <person name="Saito M."/>
            <person name="Masuda T."/>
            <person name="Sasaki-Sekimoto Y."/>
            <person name="Mashiguchi K."/>
            <person name="Awai K."/>
            <person name="Shimojima M."/>
            <person name="Masuda S."/>
            <person name="Iwai M."/>
            <person name="Nobusawa T."/>
            <person name="Narise T."/>
            <person name="Kondo S."/>
            <person name="Saito H."/>
            <person name="Sato R."/>
            <person name="Murakawa M."/>
            <person name="Ihara Y."/>
            <person name="Oshima-Yamada Y."/>
            <person name="Ohtaka K."/>
            <person name="Satoh M."/>
            <person name="Sonobe K."/>
            <person name="Ishii M."/>
            <person name="Ohtani R."/>
            <person name="Kanamori-Sato M."/>
            <person name="Honoki R."/>
            <person name="Miyazaki D."/>
            <person name="Mochizuki H."/>
            <person name="Umetsu J."/>
            <person name="Higashi K."/>
            <person name="Shibata D."/>
            <person name="Kamiya Y."/>
            <person name="Sato N."/>
            <person name="Nakamura Y."/>
            <person name="Tabata S."/>
            <person name="Ida S."/>
            <person name="Kurokawa K."/>
            <person name="Ohta H."/>
        </authorList>
    </citation>
    <scope>NUCLEOTIDE SEQUENCE [LARGE SCALE GENOMIC DNA]</scope>
    <source>
        <strain evidence="24 25">NIES-2285</strain>
    </source>
</reference>
<dbReference type="EMBL" id="DF237287">
    <property type="protein sequence ID" value="GAQ87205.1"/>
    <property type="molecule type" value="Genomic_DNA"/>
</dbReference>
<evidence type="ECO:0000259" key="20">
    <source>
        <dbReference type="PROSITE" id="PS50800"/>
    </source>
</evidence>
<dbReference type="GO" id="GO:0003677">
    <property type="term" value="F:DNA binding"/>
    <property type="evidence" value="ECO:0007669"/>
    <property type="project" value="UniProtKB-KW"/>
</dbReference>
<dbReference type="OrthoDB" id="2017365at2759"/>
<dbReference type="SMART" id="SM00513">
    <property type="entry name" value="SAP"/>
    <property type="match status" value="1"/>
</dbReference>
<evidence type="ECO:0000256" key="5">
    <source>
        <dbReference type="ARBA" id="ARBA00022679"/>
    </source>
</evidence>
<dbReference type="Gene3D" id="1.20.142.10">
    <property type="entry name" value="Poly(ADP-ribose) polymerase, regulatory domain"/>
    <property type="match status" value="1"/>
</dbReference>
<feature type="domain" description="SAP" evidence="20">
    <location>
        <begin position="1"/>
        <end position="32"/>
    </location>
</feature>
<evidence type="ECO:0000256" key="10">
    <source>
        <dbReference type="ARBA" id="ARBA00022771"/>
    </source>
</evidence>
<evidence type="ECO:0000256" key="8">
    <source>
        <dbReference type="ARBA" id="ARBA00022737"/>
    </source>
</evidence>
<dbReference type="Pfam" id="PF05406">
    <property type="entry name" value="WGR"/>
    <property type="match status" value="1"/>
</dbReference>
<dbReference type="SUPFAM" id="SSF56399">
    <property type="entry name" value="ADP-ribosylation"/>
    <property type="match status" value="1"/>
</dbReference>
<sequence>MTVKELRAELAQRNLDTTGLKAALVARLEEADGSTAAAAGATASLDGPQQGDKGKRKAAAAAKDEEAAKPGRASKRGKNKEPEPEPEPEPEEEEEEEERMVTATKKGRAVLDKHLPDHVQRSHHVLSDGEEVFDCMLNQTNVGANNNKFYVIQVLESDSGKSYSVWTRWGRVGVPGQNKLQSGYDKEGAIREFEKKFFEKTKNYWSARHDFAAVPGKYTWLEMDYDGPEDEQDEKLKALSEKDKGKSKAPVKSAESKLDSRVRELIELICNLDMMSQQMVEIGYDARKMPLGKLSKKTIMRGYEVLKKISAAMESKQNNKLAELSSEFYTVIPHDFGFKKMSDYVIKSPAMLKKKLEMVEALAEIELATKLLGGDGEASDVHPADQNYDRLNCDLEPVDDDSEEAKMLRKYVQNTHGHTHSGYKLVVEQIFKVRRQSEEERYKPYSDNHNRMLLWHGSRLTNWTGILSQGLRIAPPEAPVTGYMFGKGIYFADMVSKSANYCFTSATNPTGILALAEVALGDMYELLEANYEAGDMLENGQMSTKGIGKTAPDPAQDVLLPNGAKVPLGTPKNTTNGRSYLQYNEFIVYKEAQACMRYLLKVKFQYTYGSSY</sequence>
<evidence type="ECO:0000256" key="11">
    <source>
        <dbReference type="ARBA" id="ARBA00022833"/>
    </source>
</evidence>
<keyword evidence="14" id="KW-0539">Nucleus</keyword>
<feature type="compositionally biased region" description="Low complexity" evidence="19">
    <location>
        <begin position="33"/>
        <end position="46"/>
    </location>
</feature>
<proteinExistence type="inferred from homology"/>
<comment type="subcellular location">
    <subcellularLocation>
        <location evidence="3">Nucleus</location>
    </subcellularLocation>
</comment>
<dbReference type="InterPro" id="IPR004102">
    <property type="entry name" value="Poly(ADP-ribose)pol_reg_dom"/>
</dbReference>
<dbReference type="Gene3D" id="2.20.140.10">
    <property type="entry name" value="WGR domain"/>
    <property type="match status" value="1"/>
</dbReference>
<protein>
    <recommendedName>
        <fullName evidence="18">Poly [ADP-ribose] polymerase</fullName>
        <shortName evidence="18">PARP</shortName>
        <ecNumber evidence="18">2.4.2.-</ecNumber>
    </recommendedName>
</protein>
<keyword evidence="13" id="KW-0238">DNA-binding</keyword>
<dbReference type="FunFam" id="2.20.140.10:FF:000001">
    <property type="entry name" value="Poly [ADP-ribose] polymerase"/>
    <property type="match status" value="1"/>
</dbReference>
<keyword evidence="12 18" id="KW-0520">NAD</keyword>
<dbReference type="PANTHER" id="PTHR10459:SF60">
    <property type="entry name" value="POLY [ADP-RIBOSE] POLYMERASE 2"/>
    <property type="match status" value="1"/>
</dbReference>
<dbReference type="AlphaFoldDB" id="A0A1Y1I8A0"/>
<accession>A0A1Y1I8A0</accession>
<evidence type="ECO:0000256" key="7">
    <source>
        <dbReference type="ARBA" id="ARBA00022723"/>
    </source>
</evidence>
<comment type="catalytic activity">
    <reaction evidence="1">
        <text>L-aspartyl-[protein] + NAD(+) = 4-O-(ADP-D-ribosyl)-L-aspartyl-[protein] + nicotinamide</text>
        <dbReference type="Rhea" id="RHEA:54424"/>
        <dbReference type="Rhea" id="RHEA-COMP:9867"/>
        <dbReference type="Rhea" id="RHEA-COMP:13832"/>
        <dbReference type="ChEBI" id="CHEBI:17154"/>
        <dbReference type="ChEBI" id="CHEBI:29961"/>
        <dbReference type="ChEBI" id="CHEBI:57540"/>
        <dbReference type="ChEBI" id="CHEBI:138102"/>
    </reaction>
</comment>
<evidence type="ECO:0000259" key="21">
    <source>
        <dbReference type="PROSITE" id="PS51059"/>
    </source>
</evidence>
<evidence type="ECO:0000256" key="6">
    <source>
        <dbReference type="ARBA" id="ARBA00022695"/>
    </source>
</evidence>
<keyword evidence="8" id="KW-0677">Repeat</keyword>
<evidence type="ECO:0000313" key="25">
    <source>
        <dbReference type="Proteomes" id="UP000054558"/>
    </source>
</evidence>
<dbReference type="InterPro" id="IPR036361">
    <property type="entry name" value="SAP_dom_sf"/>
</dbReference>
<organism evidence="24 25">
    <name type="scientific">Klebsormidium nitens</name>
    <name type="common">Green alga</name>
    <name type="synonym">Ulothrix nitens</name>
    <dbReference type="NCBI Taxonomy" id="105231"/>
    <lineage>
        <taxon>Eukaryota</taxon>
        <taxon>Viridiplantae</taxon>
        <taxon>Streptophyta</taxon>
        <taxon>Klebsormidiophyceae</taxon>
        <taxon>Klebsormidiales</taxon>
        <taxon>Klebsormidiaceae</taxon>
        <taxon>Klebsormidium</taxon>
    </lineage>
</organism>
<comment type="similarity">
    <text evidence="15">Belongs to the ARTD/PARP family.</text>
</comment>
<dbReference type="PROSITE" id="PS51060">
    <property type="entry name" value="PARP_ALPHA_HD"/>
    <property type="match status" value="1"/>
</dbReference>
<dbReference type="InterPro" id="IPR008893">
    <property type="entry name" value="WGR_domain"/>
</dbReference>
<dbReference type="GO" id="GO:0070212">
    <property type="term" value="P:protein poly-ADP-ribosylation"/>
    <property type="evidence" value="ECO:0007669"/>
    <property type="project" value="UniProtKB-ARBA"/>
</dbReference>
<dbReference type="GO" id="GO:0140806">
    <property type="term" value="F:NAD+-protein-aspartate ADP-ribosyltransferase activity"/>
    <property type="evidence" value="ECO:0007669"/>
    <property type="project" value="RHEA"/>
</dbReference>
<keyword evidence="4 18" id="KW-0328">Glycosyltransferase</keyword>
<dbReference type="Proteomes" id="UP000054558">
    <property type="component" value="Unassembled WGS sequence"/>
</dbReference>
<dbReference type="GO" id="GO:0003950">
    <property type="term" value="F:NAD+ poly-ADP-ribosyltransferase activity"/>
    <property type="evidence" value="ECO:0000318"/>
    <property type="project" value="GO_Central"/>
</dbReference>
<feature type="domain" description="PARP catalytic" evidence="21">
    <location>
        <begin position="382"/>
        <end position="611"/>
    </location>
</feature>
<evidence type="ECO:0000256" key="12">
    <source>
        <dbReference type="ARBA" id="ARBA00023027"/>
    </source>
</evidence>
<evidence type="ECO:0000256" key="19">
    <source>
        <dbReference type="SAM" id="MobiDB-lite"/>
    </source>
</evidence>
<dbReference type="PROSITE" id="PS50800">
    <property type="entry name" value="SAP"/>
    <property type="match status" value="1"/>
</dbReference>
<dbReference type="SMART" id="SM00773">
    <property type="entry name" value="WGR"/>
    <property type="match status" value="1"/>
</dbReference>
<feature type="compositionally biased region" description="Acidic residues" evidence="19">
    <location>
        <begin position="84"/>
        <end position="98"/>
    </location>
</feature>
<dbReference type="FunFam" id="1.20.142.10:FF:000001">
    <property type="entry name" value="Poly [ADP-ribose] polymerase"/>
    <property type="match status" value="1"/>
</dbReference>
<feature type="domain" description="WGR" evidence="23">
    <location>
        <begin position="122"/>
        <end position="218"/>
    </location>
</feature>
<evidence type="ECO:0000256" key="15">
    <source>
        <dbReference type="ARBA" id="ARBA00024347"/>
    </source>
</evidence>
<dbReference type="InterPro" id="IPR036930">
    <property type="entry name" value="WGR_dom_sf"/>
</dbReference>
<dbReference type="Gene3D" id="3.90.228.10">
    <property type="match status" value="1"/>
</dbReference>
<evidence type="ECO:0000256" key="14">
    <source>
        <dbReference type="ARBA" id="ARBA00023242"/>
    </source>
</evidence>
<evidence type="ECO:0000256" key="18">
    <source>
        <dbReference type="RuleBase" id="RU362114"/>
    </source>
</evidence>
<keyword evidence="6" id="KW-0548">Nucleotidyltransferase</keyword>
<dbReference type="EC" id="2.4.2.-" evidence="18"/>
<dbReference type="FunFam" id="3.90.228.10:FF:000002">
    <property type="entry name" value="Poly [ADP-ribose] polymerase"/>
    <property type="match status" value="1"/>
</dbReference>
<dbReference type="InterPro" id="IPR003034">
    <property type="entry name" value="SAP_dom"/>
</dbReference>
<gene>
    <name evidence="24" type="ORF">KFL_003380100</name>
</gene>
<keyword evidence="5 18" id="KW-0808">Transferase</keyword>
<dbReference type="InterPro" id="IPR036616">
    <property type="entry name" value="Poly(ADP-ribose)pol_reg_dom_sf"/>
</dbReference>
<keyword evidence="25" id="KW-1185">Reference proteome</keyword>
<dbReference type="SUPFAM" id="SSF47587">
    <property type="entry name" value="Domain of poly(ADP-ribose) polymerase"/>
    <property type="match status" value="1"/>
</dbReference>
<evidence type="ECO:0000259" key="23">
    <source>
        <dbReference type="PROSITE" id="PS51977"/>
    </source>
</evidence>
<keyword evidence="11" id="KW-0862">Zinc</keyword>
<keyword evidence="10" id="KW-0863">Zinc-finger</keyword>
<evidence type="ECO:0000256" key="3">
    <source>
        <dbReference type="ARBA" id="ARBA00004123"/>
    </source>
</evidence>
<evidence type="ECO:0000256" key="4">
    <source>
        <dbReference type="ARBA" id="ARBA00022676"/>
    </source>
</evidence>
<dbReference type="PANTHER" id="PTHR10459">
    <property type="entry name" value="DNA LIGASE"/>
    <property type="match status" value="1"/>
</dbReference>
<dbReference type="CDD" id="cd08002">
    <property type="entry name" value="WGR_PARP3_like"/>
    <property type="match status" value="1"/>
</dbReference>
<comment type="catalytic activity">
    <reaction evidence="17">
        <text>NAD(+) + (ADP-D-ribosyl)n-acceptor = nicotinamide + (ADP-D-ribosyl)n+1-acceptor + H(+).</text>
        <dbReference type="EC" id="2.4.2.30"/>
    </reaction>
</comment>
<dbReference type="InterPro" id="IPR050800">
    <property type="entry name" value="ARTD/PARP"/>
</dbReference>
<name>A0A1Y1I8A0_KLENI</name>
<comment type="function">
    <text evidence="16">Involved in the base excision repair (BER) pathway, by catalyzing the poly(ADP-ribosyl)ation of a limited number of acceptor proteins involved in chromatin architecture and in DNA metabolism. This modification follows DNA damages and appears as an obligatory step in a detection/signaling pathway leading to the reparation of DNA strand breaks.</text>
</comment>
<dbReference type="SUPFAM" id="SSF142921">
    <property type="entry name" value="WGR domain-like"/>
    <property type="match status" value="1"/>
</dbReference>
<evidence type="ECO:0000256" key="2">
    <source>
        <dbReference type="ARBA" id="ARBA00000459"/>
    </source>
</evidence>
<evidence type="ECO:0000256" key="9">
    <source>
        <dbReference type="ARBA" id="ARBA00022765"/>
    </source>
</evidence>
<feature type="domain" description="PARP alpha-helical" evidence="22">
    <location>
        <begin position="255"/>
        <end position="373"/>
    </location>
</feature>
<dbReference type="InterPro" id="IPR012317">
    <property type="entry name" value="Poly(ADP-ribose)pol_cat_dom"/>
</dbReference>
<dbReference type="Pfam" id="PF02877">
    <property type="entry name" value="PARP_reg"/>
    <property type="match status" value="1"/>
</dbReference>
<evidence type="ECO:0000256" key="13">
    <source>
        <dbReference type="ARBA" id="ARBA00023125"/>
    </source>
</evidence>
<dbReference type="GO" id="GO:0140807">
    <property type="term" value="F:NAD+-protein-glutamate ADP-ribosyltransferase activity"/>
    <property type="evidence" value="ECO:0007669"/>
    <property type="project" value="RHEA"/>
</dbReference>
<keyword evidence="9" id="KW-0013">ADP-ribosylation</keyword>
<evidence type="ECO:0000256" key="16">
    <source>
        <dbReference type="ARBA" id="ARBA00024945"/>
    </source>
</evidence>
<dbReference type="GO" id="GO:0016779">
    <property type="term" value="F:nucleotidyltransferase activity"/>
    <property type="evidence" value="ECO:0007669"/>
    <property type="project" value="UniProtKB-KW"/>
</dbReference>
<feature type="region of interest" description="Disordered" evidence="19">
    <location>
        <begin position="31"/>
        <end position="104"/>
    </location>
</feature>
<dbReference type="PROSITE" id="PS51059">
    <property type="entry name" value="PARP_CATALYTIC"/>
    <property type="match status" value="1"/>
</dbReference>
<dbReference type="GO" id="GO:0008270">
    <property type="term" value="F:zinc ion binding"/>
    <property type="evidence" value="ECO:0007669"/>
    <property type="project" value="UniProtKB-KW"/>
</dbReference>
<evidence type="ECO:0000259" key="22">
    <source>
        <dbReference type="PROSITE" id="PS51060"/>
    </source>
</evidence>
<evidence type="ECO:0000256" key="1">
    <source>
        <dbReference type="ARBA" id="ARBA00000438"/>
    </source>
</evidence>
<evidence type="ECO:0000313" key="24">
    <source>
        <dbReference type="EMBL" id="GAQ87205.1"/>
    </source>
</evidence>
<dbReference type="Gene3D" id="1.10.720.30">
    <property type="entry name" value="SAP domain"/>
    <property type="match status" value="1"/>
</dbReference>
<dbReference type="Pfam" id="PF00644">
    <property type="entry name" value="PARP"/>
    <property type="match status" value="1"/>
</dbReference>
<dbReference type="OMA" id="QGENDRF"/>
<dbReference type="CDD" id="cd01437">
    <property type="entry name" value="parp_like"/>
    <property type="match status" value="1"/>
</dbReference>
<dbReference type="GO" id="GO:0006302">
    <property type="term" value="P:double-strand break repair"/>
    <property type="evidence" value="ECO:0000318"/>
    <property type="project" value="GO_Central"/>
</dbReference>